<dbReference type="PANTHER" id="PTHR43883:SF1">
    <property type="entry name" value="GLUCONOKINASE"/>
    <property type="match status" value="1"/>
</dbReference>
<comment type="caution">
    <text evidence="2">The sequence shown here is derived from an EMBL/GenBank/DDBJ whole genome shotgun (WGS) entry which is preliminary data.</text>
</comment>
<dbReference type="OrthoDB" id="9810277at2"/>
<keyword evidence="3" id="KW-1185">Reference proteome</keyword>
<dbReference type="Proteomes" id="UP000275461">
    <property type="component" value="Unassembled WGS sequence"/>
</dbReference>
<dbReference type="Gene3D" id="3.90.1200.10">
    <property type="match status" value="1"/>
</dbReference>
<reference evidence="2 3" key="1">
    <citation type="submission" date="2018-10" db="EMBL/GenBank/DDBJ databases">
        <title>Genomic Encyclopedia of Type Strains, Phase IV (KMG-IV): sequencing the most valuable type-strain genomes for metagenomic binning, comparative biology and taxonomic classification.</title>
        <authorList>
            <person name="Goeker M."/>
        </authorList>
    </citation>
    <scope>NUCLEOTIDE SEQUENCE [LARGE SCALE GENOMIC DNA]</scope>
    <source>
        <strain evidence="2 3">DSM 12769</strain>
    </source>
</reference>
<dbReference type="EMBL" id="RCDA01000001">
    <property type="protein sequence ID" value="RLK50174.1"/>
    <property type="molecule type" value="Genomic_DNA"/>
</dbReference>
<dbReference type="SUPFAM" id="SSF56112">
    <property type="entry name" value="Protein kinase-like (PK-like)"/>
    <property type="match status" value="1"/>
</dbReference>
<dbReference type="InterPro" id="IPR011009">
    <property type="entry name" value="Kinase-like_dom_sf"/>
</dbReference>
<feature type="domain" description="Aminoglycoside phosphotransferase" evidence="1">
    <location>
        <begin position="105"/>
        <end position="292"/>
    </location>
</feature>
<sequence>MSNGSNATPPQSELLAALRDPAIYPWPVDAVEVIETHISTVFLAGDHVLKIKKPLDLGFLDFSTLERRGWFCEEEVRLNSRLAPDWYLRPVPISGTVAAPEIEGGGEPLEWGVLMRRFPQSALADARLDRGELPVNVMDGLARVVAEFHAEIPAAGPDTDYGTVDSVLAPMLQNFEQLRELDAAGADPAVLDALEAWVQTQGEELGELIDARFQGGFVRECHGDLHLGNIAWHEDEVIVFDAIEFEPYLRWIDVANEVAFVVMDLDHRGAYDHRHRFLNAYLEHTGDYGMMRLLRFYAAYRAMVRAKINGFMASQAEEGSEARQAARQQVTAYMALAQGYTQLRRPELVITHGLSGSGKTQVAGELVAAEGHLRLRSDVERKRLFGVAPEERRDDEPEAGLYTPEATERTYSHLEGLAREMLEAGWSVVVDAAFLDPRHREAFRALAEELECGFRILDVQAAPDVLRERVRARARAGADASDATVDVLEHQLADYEPLSGDEAALAQVIRTDD</sequence>
<dbReference type="Gene3D" id="3.40.50.300">
    <property type="entry name" value="P-loop containing nucleotide triphosphate hydrolases"/>
    <property type="match status" value="1"/>
</dbReference>
<gene>
    <name evidence="2" type="ORF">DFR31_0063</name>
</gene>
<evidence type="ECO:0000259" key="1">
    <source>
        <dbReference type="Pfam" id="PF01636"/>
    </source>
</evidence>
<dbReference type="InterPro" id="IPR052732">
    <property type="entry name" value="Cell-binding_unc_protein"/>
</dbReference>
<dbReference type="SUPFAM" id="SSF52540">
    <property type="entry name" value="P-loop containing nucleoside triphosphate hydrolases"/>
    <property type="match status" value="1"/>
</dbReference>
<organism evidence="2 3">
    <name type="scientific">Alkalispirillum mobile</name>
    <dbReference type="NCBI Taxonomy" id="85925"/>
    <lineage>
        <taxon>Bacteria</taxon>
        <taxon>Pseudomonadati</taxon>
        <taxon>Pseudomonadota</taxon>
        <taxon>Gammaproteobacteria</taxon>
        <taxon>Chromatiales</taxon>
        <taxon>Ectothiorhodospiraceae</taxon>
        <taxon>Alkalispirillum</taxon>
    </lineage>
</organism>
<evidence type="ECO:0000313" key="2">
    <source>
        <dbReference type="EMBL" id="RLK50174.1"/>
    </source>
</evidence>
<accession>A0A498C2G5</accession>
<dbReference type="InterPro" id="IPR027417">
    <property type="entry name" value="P-loop_NTPase"/>
</dbReference>
<dbReference type="AlphaFoldDB" id="A0A498C2G5"/>
<dbReference type="Pfam" id="PF01636">
    <property type="entry name" value="APH"/>
    <property type="match status" value="1"/>
</dbReference>
<dbReference type="PANTHER" id="PTHR43883">
    <property type="entry name" value="SLR0207 PROTEIN"/>
    <property type="match status" value="1"/>
</dbReference>
<dbReference type="InterPro" id="IPR002575">
    <property type="entry name" value="Aminoglycoside_PTrfase"/>
</dbReference>
<evidence type="ECO:0000313" key="3">
    <source>
        <dbReference type="Proteomes" id="UP000275461"/>
    </source>
</evidence>
<proteinExistence type="predicted"/>
<dbReference type="Pfam" id="PF13671">
    <property type="entry name" value="AAA_33"/>
    <property type="match status" value="1"/>
</dbReference>
<protein>
    <recommendedName>
        <fullName evidence="1">Aminoglycoside phosphotransferase domain-containing protein</fullName>
    </recommendedName>
</protein>
<dbReference type="RefSeq" id="WP_121440683.1">
    <property type="nucleotide sequence ID" value="NZ_RCDA01000001.1"/>
</dbReference>
<name>A0A498C2G5_9GAMM</name>